<dbReference type="InterPro" id="IPR003744">
    <property type="entry name" value="YhhQ"/>
</dbReference>
<evidence type="ECO:0000313" key="2">
    <source>
        <dbReference type="EMBL" id="ASK79322.1"/>
    </source>
</evidence>
<feature type="transmembrane region" description="Helical" evidence="1">
    <location>
        <begin position="232"/>
        <end position="256"/>
    </location>
</feature>
<dbReference type="Pfam" id="PF02592">
    <property type="entry name" value="Vut_1"/>
    <property type="match status" value="1"/>
</dbReference>
<feature type="transmembrane region" description="Helical" evidence="1">
    <location>
        <begin position="276"/>
        <end position="296"/>
    </location>
</feature>
<sequence>MFKKLMNSFRLIKNMNENIVVSINSDDIVEYRTPNHHRHGKLPLETIINDAKQLESFSKLSIAQLLKHPRGKKESIVYEKKPKSFIPFCILFTSFIILSFISNIFSIRLIEIHEYNLVLSSGILFIPLTFMALNIIYELYGFRLTKFLILASTIGILAFSFINYLVLDISVPLVEPNIHQLKNINHSLDINFFLKILTMHIVTACSLVTLIASLISCYISTIFKNIFKEKFFALRLCVSIFIGQMILSFLWVEILLRYTDLLELHKYFNIFLTQNIFLAISELITVPLIYVFLLWYKYHLGTMFVSKKTQLNHEYL</sequence>
<organism evidence="2 3">
    <name type="scientific">Paraphotobacterium marinum</name>
    <dbReference type="NCBI Taxonomy" id="1755811"/>
    <lineage>
        <taxon>Bacteria</taxon>
        <taxon>Pseudomonadati</taxon>
        <taxon>Pseudomonadota</taxon>
        <taxon>Gammaproteobacteria</taxon>
        <taxon>Vibrionales</taxon>
        <taxon>Vibrionaceae</taxon>
        <taxon>Paraphotobacterium</taxon>
    </lineage>
</organism>
<proteinExistence type="predicted"/>
<dbReference type="PANTHER" id="PTHR34300:SF2">
    <property type="entry name" value="QUEUOSINE PRECURSOR TRANSPORTER-RELATED"/>
    <property type="match status" value="1"/>
</dbReference>
<dbReference type="EMBL" id="CP022356">
    <property type="protein sequence ID" value="ASK79322.1"/>
    <property type="molecule type" value="Genomic_DNA"/>
</dbReference>
<dbReference type="PANTHER" id="PTHR34300">
    <property type="entry name" value="QUEUOSINE PRECURSOR TRANSPORTER-RELATED"/>
    <property type="match status" value="1"/>
</dbReference>
<dbReference type="Proteomes" id="UP000242175">
    <property type="component" value="Chromosome small"/>
</dbReference>
<name>A0A220VGM1_9GAMM</name>
<reference evidence="2 3" key="1">
    <citation type="journal article" date="2016" name="Int. J. Syst. Evol. Microbiol.">
        <title>Paraphotobacterium marinum gen. nov., sp. nov., a member of the family Vibrionaceae, isolated from surface seawater.</title>
        <authorList>
            <person name="Huang Z."/>
            <person name="Dong C."/>
            <person name="Shao Z."/>
        </authorList>
    </citation>
    <scope>NUCLEOTIDE SEQUENCE [LARGE SCALE GENOMIC DNA]</scope>
    <source>
        <strain evidence="2 3">NSCS20N07D</strain>
    </source>
</reference>
<evidence type="ECO:0000256" key="1">
    <source>
        <dbReference type="SAM" id="Phobius"/>
    </source>
</evidence>
<dbReference type="AlphaFoldDB" id="A0A220VGM1"/>
<evidence type="ECO:0000313" key="3">
    <source>
        <dbReference type="Proteomes" id="UP000242175"/>
    </source>
</evidence>
<feature type="transmembrane region" description="Helical" evidence="1">
    <location>
        <begin position="147"/>
        <end position="167"/>
    </location>
</feature>
<keyword evidence="1" id="KW-0472">Membrane</keyword>
<keyword evidence="3" id="KW-1185">Reference proteome</keyword>
<gene>
    <name evidence="2" type="ORF">CF386_09660</name>
</gene>
<dbReference type="KEGG" id="pmai:CF386_09660"/>
<dbReference type="RefSeq" id="WP_089074230.1">
    <property type="nucleotide sequence ID" value="NZ_CBCSAM010000002.1"/>
</dbReference>
<protein>
    <submittedName>
        <fullName evidence="2">Uncharacterized protein</fullName>
    </submittedName>
</protein>
<feature type="transmembrane region" description="Helical" evidence="1">
    <location>
        <begin position="85"/>
        <end position="105"/>
    </location>
</feature>
<keyword evidence="1" id="KW-1133">Transmembrane helix</keyword>
<feature type="transmembrane region" description="Helical" evidence="1">
    <location>
        <begin position="197"/>
        <end position="220"/>
    </location>
</feature>
<keyword evidence="1" id="KW-0812">Transmembrane</keyword>
<feature type="transmembrane region" description="Helical" evidence="1">
    <location>
        <begin position="117"/>
        <end position="140"/>
    </location>
</feature>
<accession>A0A220VGM1</accession>